<feature type="domain" description="HTH cro/C1-type" evidence="3">
    <location>
        <begin position="42"/>
        <end position="78"/>
    </location>
</feature>
<dbReference type="InterPro" id="IPR001387">
    <property type="entry name" value="Cro/C1-type_HTH"/>
</dbReference>
<proteinExistence type="predicted"/>
<dbReference type="Proteomes" id="UP000199318">
    <property type="component" value="Unassembled WGS sequence"/>
</dbReference>
<comment type="caution">
    <text evidence="4">The sequence shown here is derived from an EMBL/GenBank/DDBJ whole genome shotgun (WGS) entry which is preliminary data.</text>
</comment>
<dbReference type="PROSITE" id="PS00584">
    <property type="entry name" value="PFKB_KINASES_2"/>
    <property type="match status" value="1"/>
</dbReference>
<accession>A0A1H9U9D7</accession>
<keyword evidence="1" id="KW-0808">Transferase</keyword>
<dbReference type="InterPro" id="IPR029056">
    <property type="entry name" value="Ribokinase-like"/>
</dbReference>
<sequence length="403" mass="42864">MKTITITLNTCLQFKLLSLKEVLILSSYEDTRLTANEQRIYRLIRNNPYISQQELAEAIGLSRPSVANIISGLIRQNIIRGKAYILNETAPLVCIGGANVDRKLTAKEPLQSGTSNPATSVQTAGGVARNVAENLGRLENDTALITAAGDDADWQLINQATASAANLERIALIPGATTGSYTAVLGPDGEMALALADMDVFDEALTAEFLRQHEAYLATAKLLVADLNLPGETVAELIHIARRRDIPLAILAVSVPKMDRLPADLTGVTWLMTNRQESETALSTTIDSGEAAKQAVRRWQDKGAANVIITDGANGAYHAGHGRTEPAHTPAAAAKSVVDVTGAGDAFAAAVLHTWLHGATHDEAIAAGMTNANATLAVPHTVRRDLNAETFSRNTIPKTETEA</sequence>
<dbReference type="GO" id="GO:0006355">
    <property type="term" value="P:regulation of DNA-templated transcription"/>
    <property type="evidence" value="ECO:0007669"/>
    <property type="project" value="InterPro"/>
</dbReference>
<dbReference type="Pfam" id="PF00294">
    <property type="entry name" value="PfkB"/>
    <property type="match status" value="1"/>
</dbReference>
<name>A0A1H9U9D7_9BACI</name>
<dbReference type="CDD" id="cd01941">
    <property type="entry name" value="YeiC_kinase_like"/>
    <property type="match status" value="1"/>
</dbReference>
<dbReference type="AlphaFoldDB" id="A0A1H9U9D7"/>
<dbReference type="SUPFAM" id="SSF53613">
    <property type="entry name" value="Ribokinase-like"/>
    <property type="match status" value="1"/>
</dbReference>
<dbReference type="InterPro" id="IPR036388">
    <property type="entry name" value="WH-like_DNA-bd_sf"/>
</dbReference>
<dbReference type="SUPFAM" id="SSF46785">
    <property type="entry name" value="Winged helix' DNA-binding domain"/>
    <property type="match status" value="1"/>
</dbReference>
<dbReference type="GO" id="GO:0016798">
    <property type="term" value="F:hydrolase activity, acting on glycosyl bonds"/>
    <property type="evidence" value="ECO:0007669"/>
    <property type="project" value="TreeGrafter"/>
</dbReference>
<dbReference type="RefSeq" id="WP_093072988.1">
    <property type="nucleotide sequence ID" value="NZ_FOGV01000013.1"/>
</dbReference>
<dbReference type="InterPro" id="IPR002173">
    <property type="entry name" value="Carboh/pur_kinase_PfkB_CS"/>
</dbReference>
<keyword evidence="2 4" id="KW-0418">Kinase</keyword>
<organism evidence="4 5">
    <name type="scientific">Salisediminibacterium halotolerans</name>
    <dbReference type="NCBI Taxonomy" id="517425"/>
    <lineage>
        <taxon>Bacteria</taxon>
        <taxon>Bacillati</taxon>
        <taxon>Bacillota</taxon>
        <taxon>Bacilli</taxon>
        <taxon>Bacillales</taxon>
        <taxon>Bacillaceae</taxon>
        <taxon>Salisediminibacterium</taxon>
    </lineage>
</organism>
<reference evidence="5" key="1">
    <citation type="submission" date="2016-10" db="EMBL/GenBank/DDBJ databases">
        <authorList>
            <person name="de Groot N.N."/>
        </authorList>
    </citation>
    <scope>NUCLEOTIDE SEQUENCE [LARGE SCALE GENOMIC DNA]</scope>
    <source>
        <strain evidence="5">10nlg</strain>
    </source>
</reference>
<keyword evidence="5" id="KW-1185">Reference proteome</keyword>
<dbReference type="GO" id="GO:0005737">
    <property type="term" value="C:cytoplasm"/>
    <property type="evidence" value="ECO:0007669"/>
    <property type="project" value="TreeGrafter"/>
</dbReference>
<dbReference type="PANTHER" id="PTHR42909:SF4">
    <property type="entry name" value="CARBOHYDRATE KINASE, PFKB FAMILY"/>
    <property type="match status" value="1"/>
</dbReference>
<dbReference type="PROSITE" id="PS50943">
    <property type="entry name" value="HTH_CROC1"/>
    <property type="match status" value="1"/>
</dbReference>
<evidence type="ECO:0000256" key="2">
    <source>
        <dbReference type="ARBA" id="ARBA00022777"/>
    </source>
</evidence>
<dbReference type="PANTHER" id="PTHR42909">
    <property type="entry name" value="ZGC:136858"/>
    <property type="match status" value="1"/>
</dbReference>
<dbReference type="SMART" id="SM00419">
    <property type="entry name" value="HTH_CRP"/>
    <property type="match status" value="1"/>
</dbReference>
<evidence type="ECO:0000313" key="4">
    <source>
        <dbReference type="EMBL" id="SES05713.1"/>
    </source>
</evidence>
<gene>
    <name evidence="4" type="ORF">SAMN05444126_11327</name>
</gene>
<dbReference type="STRING" id="1464123.SAMN05444126_11327"/>
<dbReference type="InterPro" id="IPR012318">
    <property type="entry name" value="HTH_CRP"/>
</dbReference>
<dbReference type="InterPro" id="IPR011611">
    <property type="entry name" value="PfkB_dom"/>
</dbReference>
<protein>
    <submittedName>
        <fullName evidence="4">Sugar or nucleoside kinase, ribokinase family</fullName>
    </submittedName>
</protein>
<dbReference type="GO" id="GO:0003677">
    <property type="term" value="F:DNA binding"/>
    <property type="evidence" value="ECO:0007669"/>
    <property type="project" value="InterPro"/>
</dbReference>
<evidence type="ECO:0000256" key="1">
    <source>
        <dbReference type="ARBA" id="ARBA00022679"/>
    </source>
</evidence>
<dbReference type="OrthoDB" id="9806249at2"/>
<dbReference type="Gene3D" id="1.10.10.10">
    <property type="entry name" value="Winged helix-like DNA-binding domain superfamily/Winged helix DNA-binding domain"/>
    <property type="match status" value="1"/>
</dbReference>
<dbReference type="InterPro" id="IPR036390">
    <property type="entry name" value="WH_DNA-bd_sf"/>
</dbReference>
<dbReference type="Pfam" id="PF13412">
    <property type="entry name" value="HTH_24"/>
    <property type="match status" value="1"/>
</dbReference>
<evidence type="ECO:0000313" key="5">
    <source>
        <dbReference type="Proteomes" id="UP000199318"/>
    </source>
</evidence>
<dbReference type="EMBL" id="FOGV01000013">
    <property type="protein sequence ID" value="SES05713.1"/>
    <property type="molecule type" value="Genomic_DNA"/>
</dbReference>
<dbReference type="GO" id="GO:0016301">
    <property type="term" value="F:kinase activity"/>
    <property type="evidence" value="ECO:0007669"/>
    <property type="project" value="UniProtKB-KW"/>
</dbReference>
<dbReference type="GO" id="GO:0004730">
    <property type="term" value="F:pseudouridylate synthase activity"/>
    <property type="evidence" value="ECO:0007669"/>
    <property type="project" value="TreeGrafter"/>
</dbReference>
<evidence type="ECO:0000259" key="3">
    <source>
        <dbReference type="PROSITE" id="PS50943"/>
    </source>
</evidence>
<dbReference type="Gene3D" id="3.40.1190.20">
    <property type="match status" value="1"/>
</dbReference>